<proteinExistence type="predicted"/>
<keyword evidence="2" id="KW-1185">Reference proteome</keyword>
<organism evidence="1 2">
    <name type="scientific">Trichlorobacter ammonificans</name>
    <dbReference type="NCBI Taxonomy" id="2916410"/>
    <lineage>
        <taxon>Bacteria</taxon>
        <taxon>Pseudomonadati</taxon>
        <taxon>Thermodesulfobacteriota</taxon>
        <taxon>Desulfuromonadia</taxon>
        <taxon>Geobacterales</taxon>
        <taxon>Geobacteraceae</taxon>
        <taxon>Trichlorobacter</taxon>
    </lineage>
</organism>
<name>A0ABM9D8A7_9BACT</name>
<dbReference type="EMBL" id="OW150024">
    <property type="protein sequence ID" value="CAH2031438.1"/>
    <property type="molecule type" value="Genomic_DNA"/>
</dbReference>
<protein>
    <submittedName>
        <fullName evidence="1">Uncharacterized protein</fullName>
    </submittedName>
</protein>
<sequence>MSTASCVSIRNGRPRNAYQNGSGRLDGLHAVSITTSYRLVLDFLICEQESVPVNIVKIMKQHTKHVSGEAE</sequence>
<gene>
    <name evidence="1" type="ORF">GEAMG1_1606</name>
</gene>
<evidence type="ECO:0000313" key="1">
    <source>
        <dbReference type="EMBL" id="CAH2031438.1"/>
    </source>
</evidence>
<reference evidence="1 2" key="1">
    <citation type="submission" date="2022-03" db="EMBL/GenBank/DDBJ databases">
        <authorList>
            <person name="Koch H."/>
        </authorList>
    </citation>
    <scope>NUCLEOTIDE SEQUENCE [LARGE SCALE GENOMIC DNA]</scope>
    <source>
        <strain evidence="1 2">G1</strain>
    </source>
</reference>
<accession>A0ABM9D8A7</accession>
<evidence type="ECO:0000313" key="2">
    <source>
        <dbReference type="Proteomes" id="UP001295463"/>
    </source>
</evidence>
<dbReference type="Proteomes" id="UP001295463">
    <property type="component" value="Chromosome"/>
</dbReference>